<dbReference type="PROSITE" id="PS50082">
    <property type="entry name" value="WD_REPEATS_2"/>
    <property type="match status" value="2"/>
</dbReference>
<evidence type="ECO:0000256" key="13">
    <source>
        <dbReference type="ARBA" id="ARBA00023329"/>
    </source>
</evidence>
<keyword evidence="10" id="KW-0931">ER-Golgi transport</keyword>
<dbReference type="FunFam" id="2.130.10.10:FF:000193">
    <property type="entry name" value="Protein transport protein SEC31, putative"/>
    <property type="match status" value="1"/>
</dbReference>
<protein>
    <recommendedName>
        <fullName evidence="5">Protein transport protein SEC31</fullName>
    </recommendedName>
    <alternativeName>
        <fullName evidence="4">Protein transport protein sec31</fullName>
    </alternativeName>
</protein>
<evidence type="ECO:0000256" key="11">
    <source>
        <dbReference type="ARBA" id="ARBA00022927"/>
    </source>
</evidence>
<dbReference type="Pfam" id="PF00400">
    <property type="entry name" value="WD40"/>
    <property type="match status" value="2"/>
</dbReference>
<evidence type="ECO:0000256" key="9">
    <source>
        <dbReference type="ARBA" id="ARBA00022824"/>
    </source>
</evidence>
<comment type="subcellular location">
    <subcellularLocation>
        <location evidence="1">Cytoplasmic vesicle</location>
        <location evidence="1">COPII-coated vesicle membrane</location>
        <topology evidence="1">Peripheral membrane protein</topology>
        <orientation evidence="1">Cytoplasmic side</orientation>
    </subcellularLocation>
    <subcellularLocation>
        <location evidence="2">Endoplasmic reticulum membrane</location>
        <topology evidence="2">Peripheral membrane protein</topology>
        <orientation evidence="2">Cytoplasmic side</orientation>
    </subcellularLocation>
</comment>
<keyword evidence="8" id="KW-0677">Repeat</keyword>
<evidence type="ECO:0000256" key="1">
    <source>
        <dbReference type="ARBA" id="ARBA00004299"/>
    </source>
</evidence>
<dbReference type="GO" id="GO:0090110">
    <property type="term" value="P:COPII-coated vesicle cargo loading"/>
    <property type="evidence" value="ECO:0007669"/>
    <property type="project" value="TreeGrafter"/>
</dbReference>
<dbReference type="InterPro" id="IPR036322">
    <property type="entry name" value="WD40_repeat_dom_sf"/>
</dbReference>
<evidence type="ECO:0000256" key="6">
    <source>
        <dbReference type="ARBA" id="ARBA00022448"/>
    </source>
</evidence>
<name>A0A8H3X132_GIGMA</name>
<dbReference type="GO" id="GO:0005198">
    <property type="term" value="F:structural molecule activity"/>
    <property type="evidence" value="ECO:0007669"/>
    <property type="project" value="TreeGrafter"/>
</dbReference>
<keyword evidence="6" id="KW-0813">Transport</keyword>
<evidence type="ECO:0000313" key="19">
    <source>
        <dbReference type="Proteomes" id="UP000439903"/>
    </source>
</evidence>
<evidence type="ECO:0000313" key="18">
    <source>
        <dbReference type="EMBL" id="KAF0378172.1"/>
    </source>
</evidence>
<dbReference type="GO" id="GO:0015031">
    <property type="term" value="P:protein transport"/>
    <property type="evidence" value="ECO:0007669"/>
    <property type="project" value="UniProtKB-KW"/>
</dbReference>
<keyword evidence="9" id="KW-0256">Endoplasmic reticulum</keyword>
<keyword evidence="11" id="KW-0653">Protein transport</keyword>
<evidence type="ECO:0000256" key="3">
    <source>
        <dbReference type="ARBA" id="ARBA00009358"/>
    </source>
</evidence>
<evidence type="ECO:0000259" key="17">
    <source>
        <dbReference type="Pfam" id="PF07304"/>
    </source>
</evidence>
<evidence type="ECO:0000256" key="15">
    <source>
        <dbReference type="PROSITE-ProRule" id="PRU00221"/>
    </source>
</evidence>
<gene>
    <name evidence="18" type="ORF">F8M41_012446</name>
</gene>
<dbReference type="SMART" id="SM00320">
    <property type="entry name" value="WD40"/>
    <property type="match status" value="5"/>
</dbReference>
<dbReference type="PANTHER" id="PTHR13923">
    <property type="entry name" value="SEC31-RELATED PROTEIN"/>
    <property type="match status" value="1"/>
</dbReference>
<keyword evidence="12" id="KW-0472">Membrane</keyword>
<dbReference type="PROSITE" id="PS50294">
    <property type="entry name" value="WD_REPEATS_REGION"/>
    <property type="match status" value="1"/>
</dbReference>
<feature type="region of interest" description="Disordered" evidence="16">
    <location>
        <begin position="1058"/>
        <end position="1226"/>
    </location>
</feature>
<evidence type="ECO:0000256" key="10">
    <source>
        <dbReference type="ARBA" id="ARBA00022892"/>
    </source>
</evidence>
<dbReference type="GO" id="GO:0005789">
    <property type="term" value="C:endoplasmic reticulum membrane"/>
    <property type="evidence" value="ECO:0007669"/>
    <property type="project" value="UniProtKB-SubCell"/>
</dbReference>
<dbReference type="OrthoDB" id="542917at2759"/>
<dbReference type="GO" id="GO:0070971">
    <property type="term" value="C:endoplasmic reticulum exit site"/>
    <property type="evidence" value="ECO:0007669"/>
    <property type="project" value="TreeGrafter"/>
</dbReference>
<feature type="compositionally biased region" description="Polar residues" evidence="16">
    <location>
        <begin position="1143"/>
        <end position="1153"/>
    </location>
</feature>
<keyword evidence="13" id="KW-0968">Cytoplasmic vesicle</keyword>
<dbReference type="GO" id="GO:0030127">
    <property type="term" value="C:COPII vesicle coat"/>
    <property type="evidence" value="ECO:0007669"/>
    <property type="project" value="TreeGrafter"/>
</dbReference>
<dbReference type="InterPro" id="IPR009917">
    <property type="entry name" value="SRA1/Sec31"/>
</dbReference>
<dbReference type="Pfam" id="PF07304">
    <property type="entry name" value="SRA1"/>
    <property type="match status" value="1"/>
</dbReference>
<dbReference type="InterPro" id="IPR001680">
    <property type="entry name" value="WD40_rpt"/>
</dbReference>
<comment type="caution">
    <text evidence="18">The sequence shown here is derived from an EMBL/GenBank/DDBJ whole genome shotgun (WGS) entry which is preliminary data.</text>
</comment>
<dbReference type="GO" id="GO:0007029">
    <property type="term" value="P:endoplasmic reticulum organization"/>
    <property type="evidence" value="ECO:0007669"/>
    <property type="project" value="TreeGrafter"/>
</dbReference>
<evidence type="ECO:0000256" key="2">
    <source>
        <dbReference type="ARBA" id="ARBA00004397"/>
    </source>
</evidence>
<dbReference type="Proteomes" id="UP000439903">
    <property type="component" value="Unassembled WGS sequence"/>
</dbReference>
<reference evidence="18 19" key="1">
    <citation type="journal article" date="2019" name="Environ. Microbiol.">
        <title>At the nexus of three kingdoms: the genome of the mycorrhizal fungus Gigaspora margarita provides insights into plant, endobacterial and fungal interactions.</title>
        <authorList>
            <person name="Venice F."/>
            <person name="Ghignone S."/>
            <person name="Salvioli di Fossalunga A."/>
            <person name="Amselem J."/>
            <person name="Novero M."/>
            <person name="Xianan X."/>
            <person name="Sedzielewska Toro K."/>
            <person name="Morin E."/>
            <person name="Lipzen A."/>
            <person name="Grigoriev I.V."/>
            <person name="Henrissat B."/>
            <person name="Martin F.M."/>
            <person name="Bonfante P."/>
        </authorList>
    </citation>
    <scope>NUCLEOTIDE SEQUENCE [LARGE SCALE GENOMIC DNA]</scope>
    <source>
        <strain evidence="18 19">BEG34</strain>
    </source>
</reference>
<feature type="repeat" description="WD" evidence="15">
    <location>
        <begin position="277"/>
        <end position="319"/>
    </location>
</feature>
<feature type="compositionally biased region" description="Polar residues" evidence="16">
    <location>
        <begin position="1202"/>
        <end position="1212"/>
    </location>
</feature>
<evidence type="ECO:0000256" key="7">
    <source>
        <dbReference type="ARBA" id="ARBA00022574"/>
    </source>
</evidence>
<dbReference type="InterPro" id="IPR040251">
    <property type="entry name" value="SEC31-like"/>
</dbReference>
<dbReference type="PANTHER" id="PTHR13923:SF11">
    <property type="entry name" value="SECRETORY 31, ISOFORM D"/>
    <property type="match status" value="1"/>
</dbReference>
<dbReference type="Gene3D" id="2.130.10.10">
    <property type="entry name" value="YVTN repeat-like/Quinoprotein amine dehydrogenase"/>
    <property type="match status" value="1"/>
</dbReference>
<feature type="region of interest" description="Disordered" evidence="16">
    <location>
        <begin position="537"/>
        <end position="558"/>
    </location>
</feature>
<comment type="similarity">
    <text evidence="3">Belongs to the WD repeat SEC31 family.</text>
</comment>
<keyword evidence="19" id="KW-1185">Reference proteome</keyword>
<feature type="compositionally biased region" description="Pro residues" evidence="16">
    <location>
        <begin position="1108"/>
        <end position="1130"/>
    </location>
</feature>
<evidence type="ECO:0000256" key="4">
    <source>
        <dbReference type="ARBA" id="ARBA00013507"/>
    </source>
</evidence>
<evidence type="ECO:0000256" key="16">
    <source>
        <dbReference type="SAM" id="MobiDB-lite"/>
    </source>
</evidence>
<feature type="compositionally biased region" description="Polar residues" evidence="16">
    <location>
        <begin position="1073"/>
        <end position="1085"/>
    </location>
</feature>
<feature type="repeat" description="WD" evidence="15">
    <location>
        <begin position="117"/>
        <end position="159"/>
    </location>
</feature>
<evidence type="ECO:0000256" key="8">
    <source>
        <dbReference type="ARBA" id="ARBA00022737"/>
    </source>
</evidence>
<organism evidence="18 19">
    <name type="scientific">Gigaspora margarita</name>
    <dbReference type="NCBI Taxonomy" id="4874"/>
    <lineage>
        <taxon>Eukaryota</taxon>
        <taxon>Fungi</taxon>
        <taxon>Fungi incertae sedis</taxon>
        <taxon>Mucoromycota</taxon>
        <taxon>Glomeromycotina</taxon>
        <taxon>Glomeromycetes</taxon>
        <taxon>Diversisporales</taxon>
        <taxon>Gigasporaceae</taxon>
        <taxon>Gigaspora</taxon>
    </lineage>
</organism>
<proteinExistence type="inferred from homology"/>
<dbReference type="InterPro" id="IPR019775">
    <property type="entry name" value="WD40_repeat_CS"/>
</dbReference>
<accession>A0A8H3X132</accession>
<dbReference type="EMBL" id="WTPW01002526">
    <property type="protein sequence ID" value="KAF0378172.1"/>
    <property type="molecule type" value="Genomic_DNA"/>
</dbReference>
<dbReference type="SUPFAM" id="SSF50978">
    <property type="entry name" value="WD40 repeat-like"/>
    <property type="match status" value="1"/>
</dbReference>
<dbReference type="Gene3D" id="1.20.940.10">
    <property type="entry name" value="Functional domain of the splicing factor Prp18"/>
    <property type="match status" value="1"/>
</dbReference>
<dbReference type="PROSITE" id="PS00678">
    <property type="entry name" value="WD_REPEATS_1"/>
    <property type="match status" value="1"/>
</dbReference>
<evidence type="ECO:0000256" key="14">
    <source>
        <dbReference type="ARBA" id="ARBA00025471"/>
    </source>
</evidence>
<feature type="region of interest" description="Disordered" evidence="16">
    <location>
        <begin position="571"/>
        <end position="594"/>
    </location>
</feature>
<evidence type="ECO:0000256" key="5">
    <source>
        <dbReference type="ARBA" id="ARBA00021236"/>
    </source>
</evidence>
<feature type="compositionally biased region" description="Pro residues" evidence="16">
    <location>
        <begin position="1154"/>
        <end position="1170"/>
    </location>
</feature>
<feature type="compositionally biased region" description="Low complexity" evidence="16">
    <location>
        <begin position="1186"/>
        <end position="1200"/>
    </location>
</feature>
<keyword evidence="7 15" id="KW-0853">WD repeat</keyword>
<dbReference type="InterPro" id="IPR015943">
    <property type="entry name" value="WD40/YVTN_repeat-like_dom_sf"/>
</dbReference>
<evidence type="ECO:0000256" key="12">
    <source>
        <dbReference type="ARBA" id="ARBA00023136"/>
    </source>
</evidence>
<sequence>MKLKEVPRTATFAWSPGQHLPIIATGTVAGALDASFSSTTELELFHIDIHSSDTAVELQPSAVVNSNARFDRLVWGNAIDKTYGIIAGGLENGELDLWDPEIILEGGDAEKALLLRNTAHSGNVRGLQFNPIQNNLLASAATNGEIFIWDLAKPDKPYTPGTKSPKMEEITYLAWNNQVQHILATSSTTGYTLIWDLKNKREVMHLSYGGATTPLASGYGMGSMNMATGLGVGRRGITAVAWNPDLATQIITASEDDNNPVIVIWDVRNAHAPEKVLTGHDKGILSLSWCQKDADLLLSCGKDNRTLCWNPRTAEIIGELPPCSNWAFDVQWCTGNPYLLASASLDGKISVHSLQSNQDKLVQANVHDSDDPFAPIASAHQPSFSLKQPPKWLRRPVGVMFGFGGKLVSFCDKVSTGAAPNKHAVTISTVTTEPEVVQRSIELESSIEEKSLDVFCERRSKEAINEFESENWKVLHTIFNENAREQLVKHLGFSKDDVVSQISTAIKAMNLRGSSNEESKQSELNNIHDILRQDNTTESAGVVSLPSSPTDVKSDAEQGHDEQFVAKSDNMDELFSGPTDPSGPSDASNFFSSGDIPDAFPAQSGNLNIGSFKIYPAQESDVDKLITRSIVLGDFESAVDLCLKADRLSDAILLAGCGGQELLQRTRKIYFERRASTIPYLRLLQSIVSGDLSDIVFNADLSEWQEIVVVLCTFARSEEFGGLCNALGQRLEQEYRKLTGPTSTEEMKSRGLEYRKNAVLCFLAAGNLENVADIWIAEQENEEKQYESVQNSQDGSKCTGSRYSSHAKSLQGLIEKITIFRKAIDYVDPSVVQSLDSPATETNFQQYKLSALYDKYTEYAEILAAQGRLITALKYLNLIPAEYKTTILEQNNSLAIIRERLYNSGVDVGSTKAPLFPFSQVHVGADDEIDHSVINNDVAFLPQDNANATQAAYQQAAAQQTYYNQYAYNQQPVAPNVPYQPQQQAQQVPQRAYNQYVPPPYNPPVQNPTGYPYQQNFTGYNQPYSESNNNFIPQPPMPNALVQNENVPPAEVLAANKKNVPNWNDPPVVPSPQMNKRTAQAQVNKPSPIVSPFPTSTSPAHPAQQKIHPPPQNFAAPPQPNIPTGLPPPQTNRSAPTAAYQPIQPQTGVTTSLYPPPPPNVNVPQQPPTQQPYAQSNAGYNPPITQFAPPQNQPAPVVQPTRVPTPSKTPTPLINKHPPGDRTHIPDAQKPIFTILSNELLRARQHCPNTQKKILDDTEKRLNLLFDALNNDEISPGVIELLLNLVRDLESRNFPNAINIQVQLMTTKMEECGKWIVGIKQLINVLKTLQ</sequence>
<feature type="domain" description="SRA1/Sec31" evidence="17">
    <location>
        <begin position="1194"/>
        <end position="1329"/>
    </location>
</feature>
<feature type="compositionally biased region" description="Polar residues" evidence="16">
    <location>
        <begin position="537"/>
        <end position="551"/>
    </location>
</feature>
<dbReference type="Gene3D" id="1.25.40.1030">
    <property type="match status" value="1"/>
</dbReference>
<comment type="function">
    <text evidence="14">Component of the coat protein complex II (COPII) which promotes the formation of transport vesicles from the endoplasmic reticulum (ER). The coat has two main functions, the physical deformation of the endoplasmic reticulum membrane into vesicles and the selection of cargo molecules.</text>
</comment>